<keyword evidence="1" id="KW-0732">Signal</keyword>
<proteinExistence type="predicted"/>
<evidence type="ECO:0008006" key="3">
    <source>
        <dbReference type="Google" id="ProtNLM"/>
    </source>
</evidence>
<reference evidence="2" key="2">
    <citation type="journal article" date="2024" name="Antonie Van Leeuwenhoek">
        <title>Roseihalotalea indica gen. nov., sp. nov., a halophilic Bacteroidetes from mesopelagic Southwest Indian Ocean with higher carbohydrate metabolic potential.</title>
        <authorList>
            <person name="Chen B."/>
            <person name="Zhang M."/>
            <person name="Lin D."/>
            <person name="Ye J."/>
            <person name="Tang K."/>
        </authorList>
    </citation>
    <scope>NUCLEOTIDE SEQUENCE</scope>
    <source>
        <strain evidence="2">TK19036</strain>
    </source>
</reference>
<protein>
    <recommendedName>
        <fullName evidence="3">Galactose oxidase</fullName>
    </recommendedName>
</protein>
<name>A0AA49GQT4_9BACT</name>
<feature type="signal peptide" evidence="1">
    <location>
        <begin position="1"/>
        <end position="31"/>
    </location>
</feature>
<sequence length="406" mass="44901">MKNIRKSTLQSVSFLLWLAGLSMLQSCNLIGEDDVDCPVTAEPLTQDDLRVTEDITYRGQTSAELYYIAGDCFNGSGSTQWEYTGEAIFNSPAPSINGFTFMSSGTLCAQLQSDEGKSEKICQEIKVHRDHIWSPPQHRFPGEKTKQTVTMELNGDVYAGFGMNNEWYRFDTLTFEWLEKSPIPNLVDFNAFAGFAIANKGYLIGNNSQLYEYDPSADTWTSKGPLPELVSTILNLGAFPNRGEYAYPVLGVSEGGKGYFGIGNQDRLFEYDPGTNAWTELAKRPIKGTVGEHSFAYQGKIYIGHYVYDITSHAWSKGSEDFSISVGFSPGFVHFKGVMYGGLAGETVTFDGEDVQAVDLEGATMYTNAPTGLYGSGGVTGNFILFPRQMGIIGKDEELFRYYIDK</sequence>
<dbReference type="SUPFAM" id="SSF117281">
    <property type="entry name" value="Kelch motif"/>
    <property type="match status" value="1"/>
</dbReference>
<evidence type="ECO:0000313" key="2">
    <source>
        <dbReference type="EMBL" id="WKN38807.1"/>
    </source>
</evidence>
<dbReference type="PROSITE" id="PS51257">
    <property type="entry name" value="PROKAR_LIPOPROTEIN"/>
    <property type="match status" value="1"/>
</dbReference>
<organism evidence="2">
    <name type="scientific">Roseihalotalea indica</name>
    <dbReference type="NCBI Taxonomy" id="2867963"/>
    <lineage>
        <taxon>Bacteria</taxon>
        <taxon>Pseudomonadati</taxon>
        <taxon>Bacteroidota</taxon>
        <taxon>Cytophagia</taxon>
        <taxon>Cytophagales</taxon>
        <taxon>Catalimonadaceae</taxon>
        <taxon>Roseihalotalea</taxon>
    </lineage>
</organism>
<feature type="chain" id="PRO_5041431982" description="Galactose oxidase" evidence="1">
    <location>
        <begin position="32"/>
        <end position="406"/>
    </location>
</feature>
<dbReference type="InterPro" id="IPR015915">
    <property type="entry name" value="Kelch-typ_b-propeller"/>
</dbReference>
<dbReference type="EMBL" id="CP120682">
    <property type="protein sequence ID" value="WKN38807.1"/>
    <property type="molecule type" value="Genomic_DNA"/>
</dbReference>
<accession>A0AA49GQT4</accession>
<dbReference type="AlphaFoldDB" id="A0AA49GQT4"/>
<gene>
    <name evidence="2" type="ORF">K4G66_08835</name>
</gene>
<reference evidence="2" key="1">
    <citation type="journal article" date="2023" name="Comput. Struct. Biotechnol. J.">
        <title>Discovery of a novel marine Bacteroidetes with a rich repertoire of carbohydrate-active enzymes.</title>
        <authorList>
            <person name="Chen B."/>
            <person name="Liu G."/>
            <person name="Chen Q."/>
            <person name="Wang H."/>
            <person name="Liu L."/>
            <person name="Tang K."/>
        </authorList>
    </citation>
    <scope>NUCLEOTIDE SEQUENCE</scope>
    <source>
        <strain evidence="2">TK19036</strain>
    </source>
</reference>
<evidence type="ECO:0000256" key="1">
    <source>
        <dbReference type="SAM" id="SignalP"/>
    </source>
</evidence>
<dbReference type="Gene3D" id="2.120.10.80">
    <property type="entry name" value="Kelch-type beta propeller"/>
    <property type="match status" value="1"/>
</dbReference>